<dbReference type="Gene3D" id="1.10.260.40">
    <property type="entry name" value="lambda repressor-like DNA-binding domains"/>
    <property type="match status" value="1"/>
</dbReference>
<dbReference type="Pfam" id="PF13560">
    <property type="entry name" value="HTH_31"/>
    <property type="match status" value="1"/>
</dbReference>
<feature type="domain" description="HTH cro/C1-type" evidence="1">
    <location>
        <begin position="18"/>
        <end position="61"/>
    </location>
</feature>
<evidence type="ECO:0000313" key="3">
    <source>
        <dbReference type="Proteomes" id="UP001501442"/>
    </source>
</evidence>
<accession>A0ABP8U5R6</accession>
<evidence type="ECO:0000313" key="2">
    <source>
        <dbReference type="EMBL" id="GAA4624552.1"/>
    </source>
</evidence>
<dbReference type="PROSITE" id="PS50943">
    <property type="entry name" value="HTH_CROC1"/>
    <property type="match status" value="1"/>
</dbReference>
<dbReference type="SMART" id="SM00530">
    <property type="entry name" value="HTH_XRE"/>
    <property type="match status" value="1"/>
</dbReference>
<dbReference type="InterPro" id="IPR001387">
    <property type="entry name" value="Cro/C1-type_HTH"/>
</dbReference>
<keyword evidence="3" id="KW-1185">Reference proteome</keyword>
<protein>
    <submittedName>
        <fullName evidence="2">Helix-turn-helix transcriptional regulator</fullName>
    </submittedName>
</protein>
<evidence type="ECO:0000259" key="1">
    <source>
        <dbReference type="PROSITE" id="PS50943"/>
    </source>
</evidence>
<proteinExistence type="predicted"/>
<comment type="caution">
    <text evidence="2">The sequence shown here is derived from an EMBL/GenBank/DDBJ whole genome shotgun (WGS) entry which is preliminary data.</text>
</comment>
<name>A0ABP8U5R6_9ACTN</name>
<dbReference type="CDD" id="cd00093">
    <property type="entry name" value="HTH_XRE"/>
    <property type="match status" value="1"/>
</dbReference>
<dbReference type="RefSeq" id="WP_345430904.1">
    <property type="nucleotide sequence ID" value="NZ_BAABHK010000003.1"/>
</dbReference>
<dbReference type="Pfam" id="PF19054">
    <property type="entry name" value="DUF5753"/>
    <property type="match status" value="1"/>
</dbReference>
<gene>
    <name evidence="2" type="ORF">GCM10023196_025150</name>
</gene>
<sequence>MPTQRDQDPLLETFADELRFRREEAGLSRNKLAEALGCTPQWIGKVESCEKPPSEAFAQDLDTYFAANGMFHRHWEKIRKHRRTRVLLPGFPKFIELEAQATLVRAFAPQIVPGLLQTADYTRALTRTGQSPATIDERVSARMERQAAVFDRETPAHGWFVLDEAVLHRAVGGPEVMRAQLARLCDLISSPNIHVRVLPFESIIGAGLDGMFIILTLGDDTEIAYHEGPGVNQLSQDPTTVNEYRMRFDLVMGESYPRSESIKMITKMLENLR</sequence>
<dbReference type="SUPFAM" id="SSF47413">
    <property type="entry name" value="lambda repressor-like DNA-binding domains"/>
    <property type="match status" value="1"/>
</dbReference>
<organism evidence="2 3">
    <name type="scientific">Actinoallomurus vinaceus</name>
    <dbReference type="NCBI Taxonomy" id="1080074"/>
    <lineage>
        <taxon>Bacteria</taxon>
        <taxon>Bacillati</taxon>
        <taxon>Actinomycetota</taxon>
        <taxon>Actinomycetes</taxon>
        <taxon>Streptosporangiales</taxon>
        <taxon>Thermomonosporaceae</taxon>
        <taxon>Actinoallomurus</taxon>
    </lineage>
</organism>
<dbReference type="InterPro" id="IPR043917">
    <property type="entry name" value="DUF5753"/>
</dbReference>
<reference evidence="3" key="1">
    <citation type="journal article" date="2019" name="Int. J. Syst. Evol. Microbiol.">
        <title>The Global Catalogue of Microorganisms (GCM) 10K type strain sequencing project: providing services to taxonomists for standard genome sequencing and annotation.</title>
        <authorList>
            <consortium name="The Broad Institute Genomics Platform"/>
            <consortium name="The Broad Institute Genome Sequencing Center for Infectious Disease"/>
            <person name="Wu L."/>
            <person name="Ma J."/>
        </authorList>
    </citation>
    <scope>NUCLEOTIDE SEQUENCE [LARGE SCALE GENOMIC DNA]</scope>
    <source>
        <strain evidence="3">JCM 17939</strain>
    </source>
</reference>
<dbReference type="InterPro" id="IPR010982">
    <property type="entry name" value="Lambda_DNA-bd_dom_sf"/>
</dbReference>
<dbReference type="Proteomes" id="UP001501442">
    <property type="component" value="Unassembled WGS sequence"/>
</dbReference>
<dbReference type="EMBL" id="BAABHK010000003">
    <property type="protein sequence ID" value="GAA4624552.1"/>
    <property type="molecule type" value="Genomic_DNA"/>
</dbReference>